<dbReference type="PANTHER" id="PTHR35333">
    <property type="entry name" value="BETA-LACTAMASE"/>
    <property type="match status" value="1"/>
</dbReference>
<dbReference type="RefSeq" id="WP_218101833.1">
    <property type="nucleotide sequence ID" value="NZ_CAJVCE010000021.1"/>
</dbReference>
<evidence type="ECO:0000259" key="2">
    <source>
        <dbReference type="PROSITE" id="PS51272"/>
    </source>
</evidence>
<dbReference type="Pfam" id="PF00395">
    <property type="entry name" value="SLH"/>
    <property type="match status" value="2"/>
</dbReference>
<accession>A0ABM8VQ89</accession>
<dbReference type="Proteomes" id="UP000730618">
    <property type="component" value="Unassembled WGS sequence"/>
</dbReference>
<sequence length="771" mass="81983">MQSSKSIVFKTSLTFLLLAMSLLFPQAQASRAIAAVSGEGGHLKRLEVILQPMIDAAKQDGIDVSIAVKDLSGTYGHEMILLGSQDAYLSASTIKLAIVSALMREIEAGRLSLDQKVTVAPASVVGGAGSLQSETFPQDVTVERLARLMITQSDNTATNVLIDLVGFDKVNALIDGLGFTKMQLGRKMMTPAKTPEQDNYVSAAELVTLLDKMYNSEVVSAASRDQIIAWMKAQEVKTKFGAALPGKPIAHKTGELGDVSHDTGYFLIPGREIAIVVLTRVTRPEDAGQAQKLGNPVVQRVAKAVYNELSDTPAAPHEPSTWPEMSVALHPIIDNAAKRGIRVSVGMKDLSGRAGDRALLLGSRQPYMPASTIKLALVSALMQQVDAGRLSLEQHVTVEPDDVVGGTGSLQKETFPQEVTIERLARLMITQSDNTATNVLVDVVGLEQVDALMDQLNLKVMHLGRKMFAAAPTPAQDNYIDAADLVTLLEHIYKGTFLSDRSRDQIVTWMKAQEVKTKFGAALPDAPIAHKTGENANVTHDVGYFLMPGKEIAISVLTEVTTTGDFDEAQATGNPVVQQIAKTVYRTLGYESKYADVEPGHWAKSFIDGASAASLIDAEAAASFRPDQPITRAAWISLLVRSFGLQPAGDGSPAAGASAGGPLETAMAAAQAAGMVSGPAGDASSLEEPVTRAEAALMMTRAYEYVRGPIAGSTEPLPFRDAAVIPASMKEAVAKAQRLGWIDGYEDGSFRPGGPITRAEAVKLIASVLGM</sequence>
<feature type="chain" id="PRO_5045035721" description="SLH domain-containing protein" evidence="1">
    <location>
        <begin position="30"/>
        <end position="771"/>
    </location>
</feature>
<keyword evidence="1" id="KW-0732">Signal</keyword>
<keyword evidence="4" id="KW-1185">Reference proteome</keyword>
<dbReference type="InterPro" id="IPR045155">
    <property type="entry name" value="Beta-lactam_cat"/>
</dbReference>
<dbReference type="Pfam" id="PF13354">
    <property type="entry name" value="Beta-lactamase2"/>
    <property type="match status" value="2"/>
</dbReference>
<reference evidence="3 4" key="1">
    <citation type="submission" date="2021-06" db="EMBL/GenBank/DDBJ databases">
        <authorList>
            <person name="Criscuolo A."/>
        </authorList>
    </citation>
    <scope>NUCLEOTIDE SEQUENCE [LARGE SCALE GENOMIC DNA]</scope>
    <source>
        <strain evidence="4">CIP 111802</strain>
    </source>
</reference>
<gene>
    <name evidence="3" type="ORF">PAECIP111802_05622</name>
</gene>
<organism evidence="3 4">
    <name type="scientific">Paenibacillus allorhizosphaerae</name>
    <dbReference type="NCBI Taxonomy" id="2849866"/>
    <lineage>
        <taxon>Bacteria</taxon>
        <taxon>Bacillati</taxon>
        <taxon>Bacillota</taxon>
        <taxon>Bacilli</taxon>
        <taxon>Bacillales</taxon>
        <taxon>Paenibacillaceae</taxon>
        <taxon>Paenibacillus</taxon>
    </lineage>
</organism>
<feature type="domain" description="SLH" evidence="2">
    <location>
        <begin position="716"/>
        <end position="771"/>
    </location>
</feature>
<proteinExistence type="predicted"/>
<evidence type="ECO:0000313" key="4">
    <source>
        <dbReference type="Proteomes" id="UP000730618"/>
    </source>
</evidence>
<dbReference type="EMBL" id="CAJVCE010000021">
    <property type="protein sequence ID" value="CAG7653920.1"/>
    <property type="molecule type" value="Genomic_DNA"/>
</dbReference>
<comment type="caution">
    <text evidence="3">The sequence shown here is derived from an EMBL/GenBank/DDBJ whole genome shotgun (WGS) entry which is preliminary data.</text>
</comment>
<name>A0ABM8VQ89_9BACL</name>
<feature type="signal peptide" evidence="1">
    <location>
        <begin position="1"/>
        <end position="29"/>
    </location>
</feature>
<dbReference type="PANTHER" id="PTHR35333:SF3">
    <property type="entry name" value="BETA-LACTAMASE-TYPE TRANSPEPTIDASE FOLD CONTAINING PROTEIN"/>
    <property type="match status" value="1"/>
</dbReference>
<evidence type="ECO:0000256" key="1">
    <source>
        <dbReference type="SAM" id="SignalP"/>
    </source>
</evidence>
<dbReference type="InterPro" id="IPR000871">
    <property type="entry name" value="Beta-lactam_class-A"/>
</dbReference>
<evidence type="ECO:0000313" key="3">
    <source>
        <dbReference type="EMBL" id="CAG7653920.1"/>
    </source>
</evidence>
<dbReference type="PROSITE" id="PS51272">
    <property type="entry name" value="SLH"/>
    <property type="match status" value="2"/>
</dbReference>
<feature type="domain" description="SLH" evidence="2">
    <location>
        <begin position="590"/>
        <end position="653"/>
    </location>
</feature>
<dbReference type="InterPro" id="IPR001119">
    <property type="entry name" value="SLH_dom"/>
</dbReference>
<protein>
    <recommendedName>
        <fullName evidence="2">SLH domain-containing protein</fullName>
    </recommendedName>
</protein>